<dbReference type="GO" id="GO:0008270">
    <property type="term" value="F:zinc ion binding"/>
    <property type="evidence" value="ECO:0007669"/>
    <property type="project" value="InterPro"/>
</dbReference>
<keyword evidence="5 8" id="KW-0862">Zinc</keyword>
<evidence type="ECO:0000256" key="4">
    <source>
        <dbReference type="ARBA" id="ARBA00022723"/>
    </source>
</evidence>
<dbReference type="InterPro" id="IPR046457">
    <property type="entry name" value="PMI_typeI_cat"/>
</dbReference>
<dbReference type="InterPro" id="IPR018050">
    <property type="entry name" value="Pmannose_isomerase-type1_CS"/>
</dbReference>
<organism evidence="10 11">
    <name type="scientific">Candidatus Pseudobacter hemicellulosilyticus</name>
    <dbReference type="NCBI Taxonomy" id="3121375"/>
    <lineage>
        <taxon>Bacteria</taxon>
        <taxon>Pseudomonadati</taxon>
        <taxon>Bacteroidota</taxon>
        <taxon>Chitinophagia</taxon>
        <taxon>Chitinophagales</taxon>
        <taxon>Chitinophagaceae</taxon>
        <taxon>Pseudobacter</taxon>
    </lineage>
</organism>
<dbReference type="EC" id="5.3.1.8" evidence="3"/>
<comment type="cofactor">
    <cofactor evidence="8">
        <name>Zn(2+)</name>
        <dbReference type="ChEBI" id="CHEBI:29105"/>
    </cofactor>
    <text evidence="8">Binds 1 zinc ion per subunit.</text>
</comment>
<feature type="active site" evidence="7">
    <location>
        <position position="288"/>
    </location>
</feature>
<keyword evidence="6 10" id="KW-0413">Isomerase</keyword>
<keyword evidence="4 8" id="KW-0479">Metal-binding</keyword>
<dbReference type="InterPro" id="IPR001250">
    <property type="entry name" value="Man6P_Isoase-1"/>
</dbReference>
<dbReference type="GO" id="GO:0005975">
    <property type="term" value="P:carbohydrate metabolic process"/>
    <property type="evidence" value="ECO:0007669"/>
    <property type="project" value="InterPro"/>
</dbReference>
<dbReference type="CDD" id="cd07011">
    <property type="entry name" value="cupin_PMI_type_I_N"/>
    <property type="match status" value="1"/>
</dbReference>
<dbReference type="Gene3D" id="2.60.120.10">
    <property type="entry name" value="Jelly Rolls"/>
    <property type="match status" value="2"/>
</dbReference>
<dbReference type="NCBIfam" id="TIGR00218">
    <property type="entry name" value="manA"/>
    <property type="match status" value="1"/>
</dbReference>
<evidence type="ECO:0000256" key="1">
    <source>
        <dbReference type="ARBA" id="ARBA00000757"/>
    </source>
</evidence>
<evidence type="ECO:0000313" key="11">
    <source>
        <dbReference type="Proteomes" id="UP001220610"/>
    </source>
</evidence>
<proteinExistence type="inferred from homology"/>
<comment type="catalytic activity">
    <reaction evidence="1">
        <text>D-mannose 6-phosphate = D-fructose 6-phosphate</text>
        <dbReference type="Rhea" id="RHEA:12356"/>
        <dbReference type="ChEBI" id="CHEBI:58735"/>
        <dbReference type="ChEBI" id="CHEBI:61527"/>
        <dbReference type="EC" id="5.3.1.8"/>
    </reaction>
</comment>
<sequence length="415" mass="46052">MHNNSTKIFKLEGKVQHYAWGGNAFIPQLLQQQNTSGQPFAEYWMGAHDNVPSSVVFSDLSVKPLNSFISEQPVDTLGPVVKERFGRLPFLFKVLDVKDMLSIQVHPSKEAAVLEFAAENKKGTPLNASNRNYKDDNHKPELMYALSEFWLLHGFKPAGSLKKVLQAVPELNFLLPVFEQGGYPELYKVVMEMPQDEVDSRLRPLLDRILPLYAEGKLPKTNEDFWAARAANTYNEGGKTDRGIFSIYIFNLVHLQTGDTVFQDAGIPHAYLEGQNMELMANSDNVLRGGLTPKHVDVSELMKHVRFEPVTPHIIKGITGEVPEEQVYVTPAADFELRSIRLAAGQQINLVSNTVEIFFVYEGAVDALSGEAHVAVHKGEAMVAIAGAVTAFKAQQETLLFRATTPSVEAKTTAS</sequence>
<dbReference type="InterPro" id="IPR011051">
    <property type="entry name" value="RmlC_Cupin_sf"/>
</dbReference>
<feature type="binding site" evidence="8">
    <location>
        <position position="269"/>
    </location>
    <ligand>
        <name>Zn(2+)</name>
        <dbReference type="ChEBI" id="CHEBI:29105"/>
    </ligand>
</feature>
<dbReference type="Pfam" id="PF20511">
    <property type="entry name" value="PMI_typeI_cat"/>
    <property type="match status" value="1"/>
</dbReference>
<dbReference type="PANTHER" id="PTHR10309">
    <property type="entry name" value="MANNOSE-6-PHOSPHATE ISOMERASE"/>
    <property type="match status" value="1"/>
</dbReference>
<comment type="similarity">
    <text evidence="2">Belongs to the mannose-6-phosphate isomerase type 1 family.</text>
</comment>
<feature type="binding site" evidence="8">
    <location>
        <position position="104"/>
    </location>
    <ligand>
        <name>Zn(2+)</name>
        <dbReference type="ChEBI" id="CHEBI:29105"/>
    </ligand>
</feature>
<dbReference type="PRINTS" id="PR00714">
    <property type="entry name" value="MAN6PISMRASE"/>
</dbReference>
<dbReference type="GO" id="GO:0005829">
    <property type="term" value="C:cytosol"/>
    <property type="evidence" value="ECO:0007669"/>
    <property type="project" value="TreeGrafter"/>
</dbReference>
<feature type="binding site" evidence="8">
    <location>
        <position position="141"/>
    </location>
    <ligand>
        <name>Zn(2+)</name>
        <dbReference type="ChEBI" id="CHEBI:29105"/>
    </ligand>
</feature>
<dbReference type="PIRSF" id="PIRSF001480">
    <property type="entry name" value="Mannose-6-phosphate_isomerase"/>
    <property type="match status" value="1"/>
</dbReference>
<feature type="domain" description="Phosphomannose isomerase type I catalytic" evidence="9">
    <location>
        <begin position="8"/>
        <end position="157"/>
    </location>
</feature>
<dbReference type="Gene3D" id="1.10.441.10">
    <property type="entry name" value="Phosphomannose Isomerase, domain 2"/>
    <property type="match status" value="1"/>
</dbReference>
<evidence type="ECO:0000256" key="5">
    <source>
        <dbReference type="ARBA" id="ARBA00022833"/>
    </source>
</evidence>
<dbReference type="AlphaFoldDB" id="A0AAJ6BE99"/>
<name>A0AAJ6BE99_9BACT</name>
<dbReference type="GO" id="GO:0009298">
    <property type="term" value="P:GDP-mannose biosynthetic process"/>
    <property type="evidence" value="ECO:0007669"/>
    <property type="project" value="InterPro"/>
</dbReference>
<evidence type="ECO:0000256" key="7">
    <source>
        <dbReference type="PIRSR" id="PIRSR001480-1"/>
    </source>
</evidence>
<dbReference type="Proteomes" id="UP001220610">
    <property type="component" value="Chromosome"/>
</dbReference>
<dbReference type="GO" id="GO:0004476">
    <property type="term" value="F:mannose-6-phosphate isomerase activity"/>
    <property type="evidence" value="ECO:0007669"/>
    <property type="project" value="UniProtKB-EC"/>
</dbReference>
<evidence type="ECO:0000256" key="2">
    <source>
        <dbReference type="ARBA" id="ARBA00010772"/>
    </source>
</evidence>
<evidence type="ECO:0000256" key="8">
    <source>
        <dbReference type="PIRSR" id="PIRSR001480-2"/>
    </source>
</evidence>
<dbReference type="PANTHER" id="PTHR10309:SF0">
    <property type="entry name" value="MANNOSE-6-PHOSPHATE ISOMERASE"/>
    <property type="match status" value="1"/>
</dbReference>
<dbReference type="PROSITE" id="PS00965">
    <property type="entry name" value="PMI_I_1"/>
    <property type="match status" value="1"/>
</dbReference>
<dbReference type="InterPro" id="IPR016305">
    <property type="entry name" value="Mannose-6-P_Isomerase"/>
</dbReference>
<accession>A0AAJ6BE99</accession>
<dbReference type="SUPFAM" id="SSF51182">
    <property type="entry name" value="RmlC-like cupins"/>
    <property type="match status" value="1"/>
</dbReference>
<evidence type="ECO:0000313" key="10">
    <source>
        <dbReference type="EMBL" id="WEK33783.1"/>
    </source>
</evidence>
<gene>
    <name evidence="10" type="primary">manA</name>
    <name evidence="10" type="ORF">P0Y53_14925</name>
</gene>
<dbReference type="InterPro" id="IPR014710">
    <property type="entry name" value="RmlC-like_jellyroll"/>
</dbReference>
<protein>
    <recommendedName>
        <fullName evidence="3">mannose-6-phosphate isomerase</fullName>
        <ecNumber evidence="3">5.3.1.8</ecNumber>
    </recommendedName>
</protein>
<evidence type="ECO:0000256" key="6">
    <source>
        <dbReference type="ARBA" id="ARBA00023235"/>
    </source>
</evidence>
<evidence type="ECO:0000256" key="3">
    <source>
        <dbReference type="ARBA" id="ARBA00011956"/>
    </source>
</evidence>
<feature type="binding site" evidence="8">
    <location>
        <position position="106"/>
    </location>
    <ligand>
        <name>Zn(2+)</name>
        <dbReference type="ChEBI" id="CHEBI:29105"/>
    </ligand>
</feature>
<reference evidence="10" key="1">
    <citation type="submission" date="2023-03" db="EMBL/GenBank/DDBJ databases">
        <title>Andean soil-derived lignocellulolytic bacterial consortium as a source of novel taxa and putative plastic-active enzymes.</title>
        <authorList>
            <person name="Diaz-Garcia L."/>
            <person name="Chuvochina M."/>
            <person name="Feuerriegel G."/>
            <person name="Bunk B."/>
            <person name="Sproer C."/>
            <person name="Streit W.R."/>
            <person name="Rodriguez L.M."/>
            <person name="Overmann J."/>
            <person name="Jimenez D.J."/>
        </authorList>
    </citation>
    <scope>NUCLEOTIDE SEQUENCE</scope>
    <source>
        <strain evidence="10">MAG 7</strain>
    </source>
</reference>
<dbReference type="EMBL" id="CP119311">
    <property type="protein sequence ID" value="WEK33783.1"/>
    <property type="molecule type" value="Genomic_DNA"/>
</dbReference>
<evidence type="ECO:0000259" key="9">
    <source>
        <dbReference type="Pfam" id="PF20511"/>
    </source>
</evidence>